<evidence type="ECO:0000256" key="10">
    <source>
        <dbReference type="SAM" id="MobiDB-lite"/>
    </source>
</evidence>
<dbReference type="InterPro" id="IPR011009">
    <property type="entry name" value="Kinase-like_dom_sf"/>
</dbReference>
<dbReference type="SMART" id="SM00220">
    <property type="entry name" value="S_TKc"/>
    <property type="match status" value="1"/>
</dbReference>
<dbReference type="PANTHER" id="PTHR24056:SF176">
    <property type="entry name" value="OS01G0367700 PROTEIN"/>
    <property type="match status" value="1"/>
</dbReference>
<dbReference type="STRING" id="29655.A0A0K9PVF9"/>
<protein>
    <recommendedName>
        <fullName evidence="2">[RNA-polymerase]-subunit kinase</fullName>
        <ecNumber evidence="2">2.7.11.23</ecNumber>
    </recommendedName>
</protein>
<dbReference type="GO" id="GO:0000307">
    <property type="term" value="C:cyclin-dependent protein kinase holoenzyme complex"/>
    <property type="evidence" value="ECO:0000318"/>
    <property type="project" value="GO_Central"/>
</dbReference>
<dbReference type="InterPro" id="IPR008271">
    <property type="entry name" value="Ser/Thr_kinase_AS"/>
</dbReference>
<dbReference type="PROSITE" id="PS00107">
    <property type="entry name" value="PROTEIN_KINASE_ATP"/>
    <property type="match status" value="1"/>
</dbReference>
<evidence type="ECO:0000256" key="6">
    <source>
        <dbReference type="ARBA" id="ARBA00022777"/>
    </source>
</evidence>
<dbReference type="EMBL" id="LFYR01000611">
    <property type="protein sequence ID" value="KMZ72991.1"/>
    <property type="molecule type" value="Genomic_DNA"/>
</dbReference>
<proteinExistence type="inferred from homology"/>
<feature type="domain" description="Protein kinase" evidence="11">
    <location>
        <begin position="159"/>
        <end position="443"/>
    </location>
</feature>
<dbReference type="OrthoDB" id="28397at2759"/>
<feature type="compositionally biased region" description="Polar residues" evidence="10">
    <location>
        <begin position="587"/>
        <end position="599"/>
    </location>
</feature>
<feature type="binding site" evidence="9">
    <location>
        <position position="188"/>
    </location>
    <ligand>
        <name>ATP</name>
        <dbReference type="ChEBI" id="CHEBI:30616"/>
    </ligand>
</feature>
<evidence type="ECO:0000313" key="13">
    <source>
        <dbReference type="Proteomes" id="UP000036987"/>
    </source>
</evidence>
<evidence type="ECO:0000256" key="7">
    <source>
        <dbReference type="ARBA" id="ARBA00022840"/>
    </source>
</evidence>
<dbReference type="Gene3D" id="1.10.510.10">
    <property type="entry name" value="Transferase(Phosphotransferase) domain 1"/>
    <property type="match status" value="1"/>
</dbReference>
<comment type="similarity">
    <text evidence="1">Belongs to the protein kinase superfamily. CMGC Ser/Thr protein kinase family. CDC2/CDKX subfamily.</text>
</comment>
<keyword evidence="4" id="KW-0808">Transferase</keyword>
<dbReference type="GO" id="GO:0032968">
    <property type="term" value="P:positive regulation of transcription elongation by RNA polymerase II"/>
    <property type="evidence" value="ECO:0000318"/>
    <property type="project" value="GO_Central"/>
</dbReference>
<dbReference type="Pfam" id="PF00069">
    <property type="entry name" value="Pkinase"/>
    <property type="match status" value="1"/>
</dbReference>
<dbReference type="AlphaFoldDB" id="A0A0K9PVF9"/>
<keyword evidence="7 9" id="KW-0067">ATP-binding</keyword>
<dbReference type="OMA" id="YACEPAD"/>
<dbReference type="GO" id="GO:0008353">
    <property type="term" value="F:RNA polymerase II CTD heptapeptide repeat kinase activity"/>
    <property type="evidence" value="ECO:0000318"/>
    <property type="project" value="GO_Central"/>
</dbReference>
<feature type="compositionally biased region" description="Basic and acidic residues" evidence="10">
    <location>
        <begin position="14"/>
        <end position="24"/>
    </location>
</feature>
<organism evidence="12 13">
    <name type="scientific">Zostera marina</name>
    <name type="common">Eelgrass</name>
    <dbReference type="NCBI Taxonomy" id="29655"/>
    <lineage>
        <taxon>Eukaryota</taxon>
        <taxon>Viridiplantae</taxon>
        <taxon>Streptophyta</taxon>
        <taxon>Embryophyta</taxon>
        <taxon>Tracheophyta</taxon>
        <taxon>Spermatophyta</taxon>
        <taxon>Magnoliopsida</taxon>
        <taxon>Liliopsida</taxon>
        <taxon>Zosteraceae</taxon>
        <taxon>Zostera</taxon>
    </lineage>
</organism>
<dbReference type="EC" id="2.7.11.23" evidence="2"/>
<dbReference type="GO" id="GO:0005634">
    <property type="term" value="C:nucleus"/>
    <property type="evidence" value="ECO:0000318"/>
    <property type="project" value="GO_Central"/>
</dbReference>
<dbReference type="PROSITE" id="PS50011">
    <property type="entry name" value="PROTEIN_KINASE_DOM"/>
    <property type="match status" value="1"/>
</dbReference>
<dbReference type="CDD" id="cd07840">
    <property type="entry name" value="STKc_CDK9_like"/>
    <property type="match status" value="1"/>
</dbReference>
<comment type="catalytic activity">
    <reaction evidence="8">
        <text>[DNA-directed RNA polymerase] + ATP = phospho-[DNA-directed RNA polymerase] + ADP + H(+)</text>
        <dbReference type="Rhea" id="RHEA:10216"/>
        <dbReference type="Rhea" id="RHEA-COMP:11321"/>
        <dbReference type="Rhea" id="RHEA-COMP:11322"/>
        <dbReference type="ChEBI" id="CHEBI:15378"/>
        <dbReference type="ChEBI" id="CHEBI:30616"/>
        <dbReference type="ChEBI" id="CHEBI:43176"/>
        <dbReference type="ChEBI" id="CHEBI:68546"/>
        <dbReference type="ChEBI" id="CHEBI:456216"/>
        <dbReference type="EC" id="2.7.11.23"/>
    </reaction>
</comment>
<dbReference type="InterPro" id="IPR017441">
    <property type="entry name" value="Protein_kinase_ATP_BS"/>
</dbReference>
<dbReference type="PROSITE" id="PS00108">
    <property type="entry name" value="PROTEIN_KINASE_ST"/>
    <property type="match status" value="1"/>
</dbReference>
<dbReference type="Gene3D" id="3.30.200.20">
    <property type="entry name" value="Phosphorylase Kinase, domain 1"/>
    <property type="match status" value="1"/>
</dbReference>
<keyword evidence="3" id="KW-0723">Serine/threonine-protein kinase</keyword>
<dbReference type="FunFam" id="1.10.510.10:FF:000043">
    <property type="entry name" value="probable serine/threonine-protein kinase At1g54610"/>
    <property type="match status" value="1"/>
</dbReference>
<dbReference type="InterPro" id="IPR000719">
    <property type="entry name" value="Prot_kinase_dom"/>
</dbReference>
<feature type="region of interest" description="Disordered" evidence="10">
    <location>
        <begin position="1"/>
        <end position="118"/>
    </location>
</feature>
<keyword evidence="6 12" id="KW-0418">Kinase</keyword>
<keyword evidence="5 9" id="KW-0547">Nucleotide-binding</keyword>
<evidence type="ECO:0000256" key="1">
    <source>
        <dbReference type="ARBA" id="ARBA00006485"/>
    </source>
</evidence>
<sequence length="599" mass="67128">MGCAIGKGVISGSESEKGKWEPRKNGNTRTLLIRSRTRVTKTETGVVDENADANRTAEDAVQVVQKDRRIRRNKKEGESEDQNGSRRHRRHSESVSGQLKSDKRMSRRKRRSGSKHDLRIGSFPRGVYGEQVAAGWPPWLSSVAGEAINGWIPRRADAFEKIDKIGQGTYSNVYKARDILSGKIVAMKKVRFDNMEPESVKFMAREINILRRLDHPNIVKLEGLVTSRMSCSLYLVFEYMEHDLAGLIASPSIKFSIPQVKCYMTQLLSGLEHCHNRQVLHRDVKGSNLLLDNSGMLKIADFGLASTFDPNHKHPMTSRVVTLWYRSPELLMGATNYGVGVDLWSAGCILAELLHGKPIMPGRTEVEQLHKIFKLCGTPEVDYWKKYKLPHATLFKPQQQYKRCIVETFKNFPASSFSLIDTLVAIDPTTRQTATAALGSEFFTTEPYACHPSSLPQYPPSKELDAKLRDEEARRAAGGKGMAITASKKTHSMRDRTSKAFPAPEANAELQVNIDRRRAMVNAKSKSEKYPLSHKDGTLGFTLGMPGFLPPENSFSAVFSNTKEPPLSTWSGPLANNSDHLRRKKQTTQFTGHSSSQKR</sequence>
<dbReference type="Proteomes" id="UP000036987">
    <property type="component" value="Unassembled WGS sequence"/>
</dbReference>
<evidence type="ECO:0000313" key="12">
    <source>
        <dbReference type="EMBL" id="KMZ72991.1"/>
    </source>
</evidence>
<evidence type="ECO:0000256" key="3">
    <source>
        <dbReference type="ARBA" id="ARBA00022527"/>
    </source>
</evidence>
<feature type="compositionally biased region" description="Polar residues" evidence="10">
    <location>
        <begin position="560"/>
        <end position="578"/>
    </location>
</feature>
<evidence type="ECO:0000256" key="9">
    <source>
        <dbReference type="PROSITE-ProRule" id="PRU10141"/>
    </source>
</evidence>
<dbReference type="GO" id="GO:0005524">
    <property type="term" value="F:ATP binding"/>
    <property type="evidence" value="ECO:0007669"/>
    <property type="project" value="UniProtKB-UniRule"/>
</dbReference>
<evidence type="ECO:0000259" key="11">
    <source>
        <dbReference type="PROSITE" id="PS50011"/>
    </source>
</evidence>
<dbReference type="PANTHER" id="PTHR24056">
    <property type="entry name" value="CELL DIVISION PROTEIN KINASE"/>
    <property type="match status" value="1"/>
</dbReference>
<keyword evidence="13" id="KW-1185">Reference proteome</keyword>
<accession>A0A0K9PVF9</accession>
<dbReference type="SUPFAM" id="SSF56112">
    <property type="entry name" value="Protein kinase-like (PK-like)"/>
    <property type="match status" value="1"/>
</dbReference>
<gene>
    <name evidence="12" type="ORF">ZOSMA_156G00380</name>
</gene>
<evidence type="ECO:0000256" key="4">
    <source>
        <dbReference type="ARBA" id="ARBA00022679"/>
    </source>
</evidence>
<reference evidence="13" key="1">
    <citation type="journal article" date="2016" name="Nature">
        <title>The genome of the seagrass Zostera marina reveals angiosperm adaptation to the sea.</title>
        <authorList>
            <person name="Olsen J.L."/>
            <person name="Rouze P."/>
            <person name="Verhelst B."/>
            <person name="Lin Y.-C."/>
            <person name="Bayer T."/>
            <person name="Collen J."/>
            <person name="Dattolo E."/>
            <person name="De Paoli E."/>
            <person name="Dittami S."/>
            <person name="Maumus F."/>
            <person name="Michel G."/>
            <person name="Kersting A."/>
            <person name="Lauritano C."/>
            <person name="Lohaus R."/>
            <person name="Toepel M."/>
            <person name="Tonon T."/>
            <person name="Vanneste K."/>
            <person name="Amirebrahimi M."/>
            <person name="Brakel J."/>
            <person name="Bostroem C."/>
            <person name="Chovatia M."/>
            <person name="Grimwood J."/>
            <person name="Jenkins J.W."/>
            <person name="Jueterbock A."/>
            <person name="Mraz A."/>
            <person name="Stam W.T."/>
            <person name="Tice H."/>
            <person name="Bornberg-Bauer E."/>
            <person name="Green P.J."/>
            <person name="Pearson G.A."/>
            <person name="Procaccini G."/>
            <person name="Duarte C.M."/>
            <person name="Schmutz J."/>
            <person name="Reusch T.B.H."/>
            <person name="Van de Peer Y."/>
        </authorList>
    </citation>
    <scope>NUCLEOTIDE SEQUENCE [LARGE SCALE GENOMIC DNA]</scope>
    <source>
        <strain evidence="13">cv. Finnish</strain>
    </source>
</reference>
<evidence type="ECO:0000256" key="8">
    <source>
        <dbReference type="ARBA" id="ARBA00049280"/>
    </source>
</evidence>
<evidence type="ECO:0000256" key="5">
    <source>
        <dbReference type="ARBA" id="ARBA00022741"/>
    </source>
</evidence>
<feature type="region of interest" description="Disordered" evidence="10">
    <location>
        <begin position="560"/>
        <end position="599"/>
    </location>
</feature>
<evidence type="ECO:0000256" key="2">
    <source>
        <dbReference type="ARBA" id="ARBA00012409"/>
    </source>
</evidence>
<comment type="caution">
    <text evidence="12">The sequence shown here is derived from an EMBL/GenBank/DDBJ whole genome shotgun (WGS) entry which is preliminary data.</text>
</comment>
<dbReference type="FunFam" id="3.30.200.20:FF:000021">
    <property type="entry name" value="probable serine/threonine-protein kinase At1g54610"/>
    <property type="match status" value="1"/>
</dbReference>
<name>A0A0K9PVF9_ZOSMR</name>
<dbReference type="InterPro" id="IPR050108">
    <property type="entry name" value="CDK"/>
</dbReference>